<dbReference type="AlphaFoldDB" id="A0AAD6NLK7"/>
<dbReference type="EMBL" id="JAQGDS010000001">
    <property type="protein sequence ID" value="KAJ6263921.1"/>
    <property type="molecule type" value="Genomic_DNA"/>
</dbReference>
<reference evidence="1" key="1">
    <citation type="submission" date="2023-01" db="EMBL/GenBank/DDBJ databases">
        <title>The chitinases involved in constricting ring structure development in the nematode-trapping fungus Drechslerella dactyloides.</title>
        <authorList>
            <person name="Wang R."/>
            <person name="Zhang L."/>
            <person name="Tang P."/>
            <person name="Li S."/>
            <person name="Liang L."/>
        </authorList>
    </citation>
    <scope>NUCLEOTIDE SEQUENCE</scope>
    <source>
        <strain evidence="1">YMF1.00031</strain>
    </source>
</reference>
<keyword evidence="2" id="KW-1185">Reference proteome</keyword>
<name>A0AAD6NLK7_DREDA</name>
<evidence type="ECO:0000313" key="2">
    <source>
        <dbReference type="Proteomes" id="UP001221413"/>
    </source>
</evidence>
<gene>
    <name evidence="1" type="ORF">Dda_0058</name>
</gene>
<organism evidence="1 2">
    <name type="scientific">Drechslerella dactyloides</name>
    <name type="common">Nematode-trapping fungus</name>
    <name type="synonym">Arthrobotrys dactyloides</name>
    <dbReference type="NCBI Taxonomy" id="74499"/>
    <lineage>
        <taxon>Eukaryota</taxon>
        <taxon>Fungi</taxon>
        <taxon>Dikarya</taxon>
        <taxon>Ascomycota</taxon>
        <taxon>Pezizomycotina</taxon>
        <taxon>Orbiliomycetes</taxon>
        <taxon>Orbiliales</taxon>
        <taxon>Orbiliaceae</taxon>
        <taxon>Drechslerella</taxon>
    </lineage>
</organism>
<comment type="caution">
    <text evidence="1">The sequence shown here is derived from an EMBL/GenBank/DDBJ whole genome shotgun (WGS) entry which is preliminary data.</text>
</comment>
<sequence length="496" mass="57439">MPQYQYKDFYATLQYPLRVILHLHIYDFLRYAGSPPDPQVVLHREAITSARLESWVAAQALVWHKQEIRKDIQSSDHGEGATTDPSGYGVKDKKELLGIIDKYLILLATYVQLFDELSDAMNIAQKDEMLLSDINLVEPFVGKLVVTDIEEILILLDCEHLEALEAIEEAAQKRLVLQYLADVQTQLENMRLFFSALRSGSLMSVRRHFSRRYEWQDRSSRIKGFMEIDKWMMERSPFFALKGMNIGVELSNNAGKVVDDRLSAFFRDYGQVEDDKFTLELGPTHGPYEPDDPYRPRFSDVEIVASEPSPFDRMITNLCLFKIDSTIEVQDLMSIFQDLDFSYGELQTLTAEEEEMHRTSWVFRRSPKSTVPRSGCALSMIWCPILVWDSFLEKVWTELWIALQSRTKAEPEVPHLILYKARTLATDILQALRFELERLKKDVEVVNLDEKSKRDMEGMIAAARSIERRLEAVLEVVDMISEIELPLRLTGDEKYD</sequence>
<accession>A0AAD6NLK7</accession>
<proteinExistence type="predicted"/>
<protein>
    <submittedName>
        <fullName evidence="1">Uncharacterized protein</fullName>
    </submittedName>
</protein>
<evidence type="ECO:0000313" key="1">
    <source>
        <dbReference type="EMBL" id="KAJ6263921.1"/>
    </source>
</evidence>
<dbReference type="Proteomes" id="UP001221413">
    <property type="component" value="Unassembled WGS sequence"/>
</dbReference>